<evidence type="ECO:0000313" key="3">
    <source>
        <dbReference type="Proteomes" id="UP000182915"/>
    </source>
</evidence>
<evidence type="ECO:0000256" key="1">
    <source>
        <dbReference type="SAM" id="SignalP"/>
    </source>
</evidence>
<gene>
    <name evidence="2" type="ORF">SAMN04489835_0151</name>
</gene>
<keyword evidence="1" id="KW-0732">Signal</keyword>
<dbReference type="Proteomes" id="UP000182915">
    <property type="component" value="Chromosome I"/>
</dbReference>
<dbReference type="RefSeq" id="WP_083405524.1">
    <property type="nucleotide sequence ID" value="NZ_LT629971.1"/>
</dbReference>
<accession>A0A1H6IDR0</accession>
<evidence type="ECO:0000313" key="2">
    <source>
        <dbReference type="EMBL" id="SEH46851.1"/>
    </source>
</evidence>
<organism evidence="2 3">
    <name type="scientific">Mycolicibacterium rutilum</name>
    <name type="common">Mycobacterium rutilum</name>
    <dbReference type="NCBI Taxonomy" id="370526"/>
    <lineage>
        <taxon>Bacteria</taxon>
        <taxon>Bacillati</taxon>
        <taxon>Actinomycetota</taxon>
        <taxon>Actinomycetes</taxon>
        <taxon>Mycobacteriales</taxon>
        <taxon>Mycobacteriaceae</taxon>
        <taxon>Mycolicibacterium</taxon>
    </lineage>
</organism>
<proteinExistence type="predicted"/>
<dbReference type="AlphaFoldDB" id="A0A1H6IDR0"/>
<name>A0A1H6IDR0_MYCRU</name>
<reference evidence="3" key="1">
    <citation type="submission" date="2016-10" db="EMBL/GenBank/DDBJ databases">
        <authorList>
            <person name="Varghese N."/>
            <person name="Submissions S."/>
        </authorList>
    </citation>
    <scope>NUCLEOTIDE SEQUENCE [LARGE SCALE GENOMIC DNA]</scope>
    <source>
        <strain evidence="3">DSM 45405</strain>
    </source>
</reference>
<keyword evidence="3" id="KW-1185">Reference proteome</keyword>
<protein>
    <submittedName>
        <fullName evidence="2">Uncharacterized protein</fullName>
    </submittedName>
</protein>
<dbReference type="EMBL" id="LT629971">
    <property type="protein sequence ID" value="SEH46851.1"/>
    <property type="molecule type" value="Genomic_DNA"/>
</dbReference>
<sequence length="80" mass="8574">MNANTTTRIARFFALPFVTAGLLASAFFFSAAAHAGTYSPDNSPRPGIVATPDTHAHHHNAGPGVLHHRHGYFHVQGMQP</sequence>
<feature type="chain" id="PRO_5009297814" evidence="1">
    <location>
        <begin position="36"/>
        <end position="80"/>
    </location>
</feature>
<dbReference type="OrthoDB" id="4745985at2"/>
<feature type="signal peptide" evidence="1">
    <location>
        <begin position="1"/>
        <end position="35"/>
    </location>
</feature>